<dbReference type="EMBL" id="GBRH01266286">
    <property type="protein sequence ID" value="JAD31609.1"/>
    <property type="molecule type" value="Transcribed_RNA"/>
</dbReference>
<protein>
    <submittedName>
        <fullName evidence="2">Uncharacterized protein</fullName>
    </submittedName>
</protein>
<dbReference type="AlphaFoldDB" id="A0A0A8YWX7"/>
<name>A0A0A8YWX7_ARUDO</name>
<reference evidence="2" key="2">
    <citation type="journal article" date="2015" name="Data Brief">
        <title>Shoot transcriptome of the giant reed, Arundo donax.</title>
        <authorList>
            <person name="Barrero R.A."/>
            <person name="Guerrero F.D."/>
            <person name="Moolhuijzen P."/>
            <person name="Goolsby J.A."/>
            <person name="Tidwell J."/>
            <person name="Bellgard S.E."/>
            <person name="Bellgard M.I."/>
        </authorList>
    </citation>
    <scope>NUCLEOTIDE SEQUENCE</scope>
    <source>
        <tissue evidence="2">Shoot tissue taken approximately 20 cm above the soil surface</tissue>
    </source>
</reference>
<evidence type="ECO:0000256" key="1">
    <source>
        <dbReference type="SAM" id="MobiDB-lite"/>
    </source>
</evidence>
<sequence>MHQSVFPVGTSDCKMTEDVEHLHIEASNTDKEKKITREAKRRR</sequence>
<feature type="region of interest" description="Disordered" evidence="1">
    <location>
        <begin position="24"/>
        <end position="43"/>
    </location>
</feature>
<evidence type="ECO:0000313" key="2">
    <source>
        <dbReference type="EMBL" id="JAD31609.1"/>
    </source>
</evidence>
<organism evidence="2">
    <name type="scientific">Arundo donax</name>
    <name type="common">Giant reed</name>
    <name type="synonym">Donax arundinaceus</name>
    <dbReference type="NCBI Taxonomy" id="35708"/>
    <lineage>
        <taxon>Eukaryota</taxon>
        <taxon>Viridiplantae</taxon>
        <taxon>Streptophyta</taxon>
        <taxon>Embryophyta</taxon>
        <taxon>Tracheophyta</taxon>
        <taxon>Spermatophyta</taxon>
        <taxon>Magnoliopsida</taxon>
        <taxon>Liliopsida</taxon>
        <taxon>Poales</taxon>
        <taxon>Poaceae</taxon>
        <taxon>PACMAD clade</taxon>
        <taxon>Arundinoideae</taxon>
        <taxon>Arundineae</taxon>
        <taxon>Arundo</taxon>
    </lineage>
</organism>
<proteinExistence type="predicted"/>
<accession>A0A0A8YWX7</accession>
<reference evidence="2" key="1">
    <citation type="submission" date="2014-09" db="EMBL/GenBank/DDBJ databases">
        <authorList>
            <person name="Magalhaes I.L.F."/>
            <person name="Oliveira U."/>
            <person name="Santos F.R."/>
            <person name="Vidigal T.H.D.A."/>
            <person name="Brescovit A.D."/>
            <person name="Santos A.J."/>
        </authorList>
    </citation>
    <scope>NUCLEOTIDE SEQUENCE</scope>
    <source>
        <tissue evidence="2">Shoot tissue taken approximately 20 cm above the soil surface</tissue>
    </source>
</reference>